<dbReference type="Gene3D" id="3.40.190.10">
    <property type="entry name" value="Periplasmic binding protein-like II"/>
    <property type="match status" value="1"/>
</dbReference>
<evidence type="ECO:0000256" key="2">
    <source>
        <dbReference type="ARBA" id="ARBA00008520"/>
    </source>
</evidence>
<dbReference type="SUPFAM" id="SSF53850">
    <property type="entry name" value="Periplasmic binding protein-like II"/>
    <property type="match status" value="1"/>
</dbReference>
<keyword evidence="4" id="KW-0732">Signal</keyword>
<sequence>MANIITRRDSLKIIGGAAAAATFASQAAAQAIPRADVAAPSLPIEKGATLRVLRPARFVEPDETIFRANAAKFAKETGVEVRVDFVGWEDIRQQTAVSSNTGAGPDIVIGWAEDPHVYAEKVLELSDIAEYLGKKYGGWSFLGEKYGKKVGTNNWIGIPFGGSTGPIVYRKSALKEAGFDKIPNDLGEFVKVCAAFKKMNKPAGFALGNAVGDGNGFANWVVWSHGGYLVDEAGKVAINSKETIESLKYLKELYQTFIPGTLSWGDVSNNRAYAAQELWLTANGVSMYFALKNDPATKAIADDTDHAPLPSGLVGKTPQSALILNGMVFKHTKFPNASKAFLTYMMEADQYDPWLTGCLGYWSHTLRAYGKSKVWDSDPKLEVYRNGTENQFWSGYKGPISHAAGTVAAEYIMVQMCAGVASGQQTPEEAVREAERRSRRYYR</sequence>
<proteinExistence type="inferred from homology"/>
<organism evidence="5 6">
    <name type="scientific">Stella humosa</name>
    <dbReference type="NCBI Taxonomy" id="94"/>
    <lineage>
        <taxon>Bacteria</taxon>
        <taxon>Pseudomonadati</taxon>
        <taxon>Pseudomonadota</taxon>
        <taxon>Alphaproteobacteria</taxon>
        <taxon>Rhodospirillales</taxon>
        <taxon>Stellaceae</taxon>
        <taxon>Stella</taxon>
    </lineage>
</organism>
<dbReference type="PANTHER" id="PTHR43649:SF34">
    <property type="entry name" value="ABC TRANSPORTER PERIPLASMIC-BINDING PROTEIN YCJN-RELATED"/>
    <property type="match status" value="1"/>
</dbReference>
<evidence type="ECO:0000313" key="6">
    <source>
        <dbReference type="Proteomes" id="UP000278222"/>
    </source>
</evidence>
<gene>
    <name evidence="5" type="ORF">EDC65_0682</name>
</gene>
<dbReference type="PANTHER" id="PTHR43649">
    <property type="entry name" value="ARABINOSE-BINDING PROTEIN-RELATED"/>
    <property type="match status" value="1"/>
</dbReference>
<dbReference type="AlphaFoldDB" id="A0A3N1MCS0"/>
<keyword evidence="3" id="KW-0813">Transport</keyword>
<dbReference type="InterPro" id="IPR006059">
    <property type="entry name" value="SBP"/>
</dbReference>
<evidence type="ECO:0000256" key="1">
    <source>
        <dbReference type="ARBA" id="ARBA00004418"/>
    </source>
</evidence>
<dbReference type="RefSeq" id="WP_123688256.1">
    <property type="nucleotide sequence ID" value="NZ_AP019700.1"/>
</dbReference>
<dbReference type="Pfam" id="PF13416">
    <property type="entry name" value="SBP_bac_8"/>
    <property type="match status" value="1"/>
</dbReference>
<evidence type="ECO:0000256" key="4">
    <source>
        <dbReference type="ARBA" id="ARBA00022729"/>
    </source>
</evidence>
<dbReference type="EMBL" id="RJKX01000011">
    <property type="protein sequence ID" value="ROQ01503.1"/>
    <property type="molecule type" value="Genomic_DNA"/>
</dbReference>
<evidence type="ECO:0000313" key="5">
    <source>
        <dbReference type="EMBL" id="ROQ01503.1"/>
    </source>
</evidence>
<dbReference type="OrthoDB" id="9795569at2"/>
<keyword evidence="6" id="KW-1185">Reference proteome</keyword>
<dbReference type="GO" id="GO:0042597">
    <property type="term" value="C:periplasmic space"/>
    <property type="evidence" value="ECO:0007669"/>
    <property type="project" value="UniProtKB-SubCell"/>
</dbReference>
<name>A0A3N1MCS0_9PROT</name>
<reference evidence="5 6" key="1">
    <citation type="submission" date="2018-11" db="EMBL/GenBank/DDBJ databases">
        <title>Genomic Encyclopedia of Type Strains, Phase IV (KMG-IV): sequencing the most valuable type-strain genomes for metagenomic binning, comparative biology and taxonomic classification.</title>
        <authorList>
            <person name="Goeker M."/>
        </authorList>
    </citation>
    <scope>NUCLEOTIDE SEQUENCE [LARGE SCALE GENOMIC DNA]</scope>
    <source>
        <strain evidence="5 6">DSM 5900</strain>
    </source>
</reference>
<dbReference type="Proteomes" id="UP000278222">
    <property type="component" value="Unassembled WGS sequence"/>
</dbReference>
<accession>A0A3N1MCS0</accession>
<comment type="similarity">
    <text evidence="2">Belongs to the bacterial solute-binding protein 1 family.</text>
</comment>
<protein>
    <submittedName>
        <fullName evidence="5">Carbohydrate ABC transporter substrate-binding protein (CUT1 family)</fullName>
    </submittedName>
</protein>
<dbReference type="InterPro" id="IPR006311">
    <property type="entry name" value="TAT_signal"/>
</dbReference>
<evidence type="ECO:0000256" key="3">
    <source>
        <dbReference type="ARBA" id="ARBA00022448"/>
    </source>
</evidence>
<dbReference type="InterPro" id="IPR050490">
    <property type="entry name" value="Bact_solute-bd_prot1"/>
</dbReference>
<comment type="subcellular location">
    <subcellularLocation>
        <location evidence="1">Periplasm</location>
    </subcellularLocation>
</comment>
<comment type="caution">
    <text evidence="5">The sequence shown here is derived from an EMBL/GenBank/DDBJ whole genome shotgun (WGS) entry which is preliminary data.</text>
</comment>
<dbReference type="PROSITE" id="PS51318">
    <property type="entry name" value="TAT"/>
    <property type="match status" value="1"/>
</dbReference>